<accession>A0A975WYW3</accession>
<dbReference type="SUPFAM" id="SSF53756">
    <property type="entry name" value="UDP-Glycosyltransferase/glycogen phosphorylase"/>
    <property type="match status" value="1"/>
</dbReference>
<dbReference type="Pfam" id="PF13692">
    <property type="entry name" value="Glyco_trans_1_4"/>
    <property type="match status" value="1"/>
</dbReference>
<evidence type="ECO:0000313" key="1">
    <source>
        <dbReference type="EMBL" id="SOY49091.1"/>
    </source>
</evidence>
<keyword evidence="1" id="KW-0808">Transferase</keyword>
<proteinExistence type="predicted"/>
<dbReference type="AlphaFoldDB" id="A0A975WYW3"/>
<reference evidence="1 2" key="1">
    <citation type="submission" date="2018-01" db="EMBL/GenBank/DDBJ databases">
        <authorList>
            <person name="Clerissi C."/>
        </authorList>
    </citation>
    <scope>NUCLEOTIDE SEQUENCE [LARGE SCALE GENOMIC DNA]</scope>
    <source>
        <strain evidence="1">Cupriavidus taiwanensis STM 3521</strain>
    </source>
</reference>
<dbReference type="GO" id="GO:0016740">
    <property type="term" value="F:transferase activity"/>
    <property type="evidence" value="ECO:0007669"/>
    <property type="project" value="UniProtKB-KW"/>
</dbReference>
<comment type="caution">
    <text evidence="1">The sequence shown here is derived from an EMBL/GenBank/DDBJ whole genome shotgun (WGS) entry which is preliminary data.</text>
</comment>
<sequence>MQNNAIPLLIRVGDPSAAPMVKWMLRRKVPYLYYIDDNFWELRGEGPLIVYYQTREVRETLELVVRNAHTVIVNSPYLGEYLRDRFAAPVIVLPAPFDFSLVSGLEPPPAHEHEVRIGFAGSATREKDFIAILPALERVLSERPQVTMHFFGYCPPSLQGKDRVVYHAHMGSYEDFIRFKHANALDIGLAPMADTESNRYKTNNKYREYGALRIAGIYADSPPYRDSVRNGVTGLLVQQDAEAWYRAIVELVDNPRQRAAMAAAAYDDVRKHYAQDVVAMQWRSLLEEFQRSVRMPRLSRAAIGVDTCWIRGAGWLARQKLRVHLRYVRARYLLARVVRTVQSRIKGAA</sequence>
<gene>
    <name evidence="1" type="ORF">CBM2589_B220019</name>
</gene>
<evidence type="ECO:0000313" key="2">
    <source>
        <dbReference type="Proteomes" id="UP000256297"/>
    </source>
</evidence>
<dbReference type="EMBL" id="OFSP01000015">
    <property type="protein sequence ID" value="SOY49091.1"/>
    <property type="molecule type" value="Genomic_DNA"/>
</dbReference>
<dbReference type="PANTHER" id="PTHR12526">
    <property type="entry name" value="GLYCOSYLTRANSFERASE"/>
    <property type="match status" value="1"/>
</dbReference>
<protein>
    <submittedName>
        <fullName evidence="1">Glycosyl transferase</fullName>
    </submittedName>
</protein>
<dbReference type="Proteomes" id="UP000256297">
    <property type="component" value="Chromosome CBM2589_b"/>
</dbReference>
<name>A0A975WYW3_9BURK</name>
<dbReference type="Gene3D" id="3.40.50.2000">
    <property type="entry name" value="Glycogen Phosphorylase B"/>
    <property type="match status" value="1"/>
</dbReference>
<organism evidence="1 2">
    <name type="scientific">Cupriavidus taiwanensis</name>
    <dbReference type="NCBI Taxonomy" id="164546"/>
    <lineage>
        <taxon>Bacteria</taxon>
        <taxon>Pseudomonadati</taxon>
        <taxon>Pseudomonadota</taxon>
        <taxon>Betaproteobacteria</taxon>
        <taxon>Burkholderiales</taxon>
        <taxon>Burkholderiaceae</taxon>
        <taxon>Cupriavidus</taxon>
    </lineage>
</organism>